<dbReference type="Pfam" id="PF00892">
    <property type="entry name" value="EamA"/>
    <property type="match status" value="2"/>
</dbReference>
<dbReference type="PANTHER" id="PTHR22911">
    <property type="entry name" value="ACYL-MALONYL CONDENSING ENZYME-RELATED"/>
    <property type="match status" value="1"/>
</dbReference>
<protein>
    <submittedName>
        <fullName evidence="8">DMT family transporter</fullName>
    </submittedName>
</protein>
<proteinExistence type="inferred from homology"/>
<dbReference type="EMBL" id="JBHSDR010000004">
    <property type="protein sequence ID" value="MFC4294778.1"/>
    <property type="molecule type" value="Genomic_DNA"/>
</dbReference>
<feature type="transmembrane region" description="Helical" evidence="6">
    <location>
        <begin position="80"/>
        <end position="98"/>
    </location>
</feature>
<comment type="caution">
    <text evidence="8">The sequence shown here is derived from an EMBL/GenBank/DDBJ whole genome shotgun (WGS) entry which is preliminary data.</text>
</comment>
<feature type="domain" description="EamA" evidence="7">
    <location>
        <begin position="153"/>
        <end position="283"/>
    </location>
</feature>
<feature type="domain" description="EamA" evidence="7">
    <location>
        <begin position="16"/>
        <end position="143"/>
    </location>
</feature>
<feature type="transmembrane region" description="Helical" evidence="6">
    <location>
        <begin position="241"/>
        <end position="260"/>
    </location>
</feature>
<dbReference type="InterPro" id="IPR037185">
    <property type="entry name" value="EmrE-like"/>
</dbReference>
<feature type="transmembrane region" description="Helical" evidence="6">
    <location>
        <begin position="127"/>
        <end position="146"/>
    </location>
</feature>
<dbReference type="SUPFAM" id="SSF103481">
    <property type="entry name" value="Multidrug resistance efflux transporter EmrE"/>
    <property type="match status" value="2"/>
</dbReference>
<reference evidence="9" key="1">
    <citation type="journal article" date="2019" name="Int. J. Syst. Evol. Microbiol.">
        <title>The Global Catalogue of Microorganisms (GCM) 10K type strain sequencing project: providing services to taxonomists for standard genome sequencing and annotation.</title>
        <authorList>
            <consortium name="The Broad Institute Genomics Platform"/>
            <consortium name="The Broad Institute Genome Sequencing Center for Infectious Disease"/>
            <person name="Wu L."/>
            <person name="Ma J."/>
        </authorList>
    </citation>
    <scope>NUCLEOTIDE SEQUENCE [LARGE SCALE GENOMIC DNA]</scope>
    <source>
        <strain evidence="9">CGMCC 1.12989</strain>
    </source>
</reference>
<dbReference type="PANTHER" id="PTHR22911:SF6">
    <property type="entry name" value="SOLUTE CARRIER FAMILY 35 MEMBER G1"/>
    <property type="match status" value="1"/>
</dbReference>
<evidence type="ECO:0000256" key="2">
    <source>
        <dbReference type="ARBA" id="ARBA00009853"/>
    </source>
</evidence>
<keyword evidence="5 6" id="KW-0472">Membrane</keyword>
<feature type="transmembrane region" description="Helical" evidence="6">
    <location>
        <begin position="184"/>
        <end position="204"/>
    </location>
</feature>
<dbReference type="Proteomes" id="UP001595828">
    <property type="component" value="Unassembled WGS sequence"/>
</dbReference>
<evidence type="ECO:0000313" key="9">
    <source>
        <dbReference type="Proteomes" id="UP001595828"/>
    </source>
</evidence>
<evidence type="ECO:0000256" key="6">
    <source>
        <dbReference type="SAM" id="Phobius"/>
    </source>
</evidence>
<comment type="similarity">
    <text evidence="2">Belongs to the drug/metabolite transporter (DMT) superfamily. 10 TMS drug/metabolite exporter (DME) (TC 2.A.7.3) family.</text>
</comment>
<evidence type="ECO:0000256" key="3">
    <source>
        <dbReference type="ARBA" id="ARBA00022692"/>
    </source>
</evidence>
<keyword evidence="9" id="KW-1185">Reference proteome</keyword>
<organism evidence="8 9">
    <name type="scientific">Novosphingobium tardum</name>
    <dbReference type="NCBI Taxonomy" id="1538021"/>
    <lineage>
        <taxon>Bacteria</taxon>
        <taxon>Pseudomonadati</taxon>
        <taxon>Pseudomonadota</taxon>
        <taxon>Alphaproteobacteria</taxon>
        <taxon>Sphingomonadales</taxon>
        <taxon>Sphingomonadaceae</taxon>
        <taxon>Novosphingobium</taxon>
    </lineage>
</organism>
<name>A0ABV8RN33_9SPHN</name>
<feature type="transmembrane region" description="Helical" evidence="6">
    <location>
        <begin position="152"/>
        <end position="172"/>
    </location>
</feature>
<comment type="subcellular location">
    <subcellularLocation>
        <location evidence="1">Membrane</location>
        <topology evidence="1">Multi-pass membrane protein</topology>
    </subcellularLocation>
</comment>
<sequence>MAPPHQRPVLALAIRLLAMALIAGMSALVKLASEAGVHLAEIIFWRQALTLPLLVGALAATRHLGQLRTERIPIHGRRAMLGLIGMFLNLGSVTLLPLAEATTLSFVASLFAVMLSTVLLRERVGAIRWLAVALGFAGVIIITSPGHSTLPALGLATGIGAAFMNALIAIQVRDLGRTERPVTIVFWFSLFSTVLLAAILPFVITHHDTRTWLLLAAIGLSGLAGQLALTAALRLGPVSSVIVMDYTSLFWATLFGWLVWSHLPPASTWAGAPIIIAAGLVIVWRENRLARTKPIGPVAS</sequence>
<evidence type="ECO:0000256" key="1">
    <source>
        <dbReference type="ARBA" id="ARBA00004141"/>
    </source>
</evidence>
<feature type="transmembrane region" description="Helical" evidence="6">
    <location>
        <begin position="12"/>
        <end position="31"/>
    </location>
</feature>
<feature type="transmembrane region" description="Helical" evidence="6">
    <location>
        <begin position="266"/>
        <end position="284"/>
    </location>
</feature>
<feature type="transmembrane region" description="Helical" evidence="6">
    <location>
        <begin position="210"/>
        <end position="229"/>
    </location>
</feature>
<accession>A0ABV8RN33</accession>
<dbReference type="RefSeq" id="WP_379538266.1">
    <property type="nucleotide sequence ID" value="NZ_JBHSDR010000004.1"/>
</dbReference>
<keyword evidence="4 6" id="KW-1133">Transmembrane helix</keyword>
<keyword evidence="3 6" id="KW-0812">Transmembrane</keyword>
<dbReference type="InterPro" id="IPR000620">
    <property type="entry name" value="EamA_dom"/>
</dbReference>
<evidence type="ECO:0000256" key="5">
    <source>
        <dbReference type="ARBA" id="ARBA00023136"/>
    </source>
</evidence>
<feature type="transmembrane region" description="Helical" evidence="6">
    <location>
        <begin position="43"/>
        <end position="60"/>
    </location>
</feature>
<evidence type="ECO:0000259" key="7">
    <source>
        <dbReference type="Pfam" id="PF00892"/>
    </source>
</evidence>
<feature type="transmembrane region" description="Helical" evidence="6">
    <location>
        <begin position="104"/>
        <end position="120"/>
    </location>
</feature>
<evidence type="ECO:0000313" key="8">
    <source>
        <dbReference type="EMBL" id="MFC4294778.1"/>
    </source>
</evidence>
<gene>
    <name evidence="8" type="ORF">ACFO0A_06850</name>
</gene>
<evidence type="ECO:0000256" key="4">
    <source>
        <dbReference type="ARBA" id="ARBA00022989"/>
    </source>
</evidence>